<evidence type="ECO:0008006" key="3">
    <source>
        <dbReference type="Google" id="ProtNLM"/>
    </source>
</evidence>
<dbReference type="Pfam" id="PF11553">
    <property type="entry name" value="DUF3231"/>
    <property type="match status" value="2"/>
</dbReference>
<accession>A0ABQ2NQD1</accession>
<evidence type="ECO:0000313" key="1">
    <source>
        <dbReference type="EMBL" id="GGP09178.1"/>
    </source>
</evidence>
<dbReference type="InterPro" id="IPR012347">
    <property type="entry name" value="Ferritin-like"/>
</dbReference>
<dbReference type="RefSeq" id="WP_188733564.1">
    <property type="nucleotide sequence ID" value="NZ_BMLW01000003.1"/>
</dbReference>
<protein>
    <recommendedName>
        <fullName evidence="3">DUF3231 family protein</fullName>
    </recommendedName>
</protein>
<sequence>MPNKPKMTSSELGALWMTYQKKTLILRYLEYFIEKAENEKARNLMSGLWKKLHPKVEEMQKMIQAEGAAAPKGFTHEDVNLEAPRLYENGFDIMFCRILKKLSLSMYALHITVSYREDIIKLYMDIIQISQTYYNYFTQYLLEEGLLPRPNYISMPKSVDYITDKNYTKGTNILGNKRVLNTVEFSYLYQNIEVNITGMQLMAGFAQCAKNKEVQKYFTKGKELSKEILNETGEILLRDDIQSPATSGGTVTSSTTAPFSDQLMMMTTFFFCNVSLGAQSFGANFSMRNDLNASLGIKAKDIYQYAREGLTIMLNNGWMEEPPKMNV</sequence>
<name>A0ABQ2NQD1_9BACI</name>
<proteinExistence type="predicted"/>
<dbReference type="Gene3D" id="1.20.1260.10">
    <property type="match status" value="2"/>
</dbReference>
<comment type="caution">
    <text evidence="1">The sequence shown here is derived from an EMBL/GenBank/DDBJ whole genome shotgun (WGS) entry which is preliminary data.</text>
</comment>
<reference evidence="2" key="1">
    <citation type="journal article" date="2019" name="Int. J. Syst. Evol. Microbiol.">
        <title>The Global Catalogue of Microorganisms (GCM) 10K type strain sequencing project: providing services to taxonomists for standard genome sequencing and annotation.</title>
        <authorList>
            <consortium name="The Broad Institute Genomics Platform"/>
            <consortium name="The Broad Institute Genome Sequencing Center for Infectious Disease"/>
            <person name="Wu L."/>
            <person name="Ma J."/>
        </authorList>
    </citation>
    <scope>NUCLEOTIDE SEQUENCE [LARGE SCALE GENOMIC DNA]</scope>
    <source>
        <strain evidence="2">CGMCC 1.7693</strain>
    </source>
</reference>
<evidence type="ECO:0000313" key="2">
    <source>
        <dbReference type="Proteomes" id="UP000641206"/>
    </source>
</evidence>
<dbReference type="EMBL" id="BMLW01000003">
    <property type="protein sequence ID" value="GGP09178.1"/>
    <property type="molecule type" value="Genomic_DNA"/>
</dbReference>
<dbReference type="Proteomes" id="UP000641206">
    <property type="component" value="Unassembled WGS sequence"/>
</dbReference>
<gene>
    <name evidence="1" type="ORF">GCM10011346_12190</name>
</gene>
<dbReference type="InterPro" id="IPR021617">
    <property type="entry name" value="DUF3231"/>
</dbReference>
<organism evidence="1 2">
    <name type="scientific">Oceanobacillus neutriphilus</name>
    <dbReference type="NCBI Taxonomy" id="531815"/>
    <lineage>
        <taxon>Bacteria</taxon>
        <taxon>Bacillati</taxon>
        <taxon>Bacillota</taxon>
        <taxon>Bacilli</taxon>
        <taxon>Bacillales</taxon>
        <taxon>Bacillaceae</taxon>
        <taxon>Oceanobacillus</taxon>
    </lineage>
</organism>
<keyword evidence="2" id="KW-1185">Reference proteome</keyword>